<name>A0A2R3Q8M5_9BURK</name>
<keyword evidence="1" id="KW-0812">Transmembrane</keyword>
<sequence length="88" mass="9418">MTKILQWLITYAIIRAMVSIGLGIVTYAAVILAIKNAIGAAKDAYNTMPLQVLNFLALAGVPEFLGIICGAVIARTTLVFVKRIALIN</sequence>
<evidence type="ECO:0008006" key="4">
    <source>
        <dbReference type="Google" id="ProtNLM"/>
    </source>
</evidence>
<dbReference type="Pfam" id="PF10734">
    <property type="entry name" value="DUF2523"/>
    <property type="match status" value="1"/>
</dbReference>
<protein>
    <recommendedName>
        <fullName evidence="4">DUF2523 domain-containing protein</fullName>
    </recommendedName>
</protein>
<keyword evidence="1" id="KW-0472">Membrane</keyword>
<feature type="transmembrane region" description="Helical" evidence="1">
    <location>
        <begin position="54"/>
        <end position="74"/>
    </location>
</feature>
<evidence type="ECO:0000313" key="3">
    <source>
        <dbReference type="Proteomes" id="UP000237925"/>
    </source>
</evidence>
<dbReference type="EMBL" id="CP027667">
    <property type="protein sequence ID" value="AVO48120.1"/>
    <property type="molecule type" value="Genomic_DNA"/>
</dbReference>
<gene>
    <name evidence="2" type="ORF">C6568_01750</name>
</gene>
<organism evidence="2 3">
    <name type="scientific">Melaminivora suipulveris</name>
    <dbReference type="NCBI Taxonomy" id="2109913"/>
    <lineage>
        <taxon>Bacteria</taxon>
        <taxon>Pseudomonadati</taxon>
        <taxon>Pseudomonadota</taxon>
        <taxon>Betaproteobacteria</taxon>
        <taxon>Burkholderiales</taxon>
        <taxon>Comamonadaceae</taxon>
        <taxon>Melaminivora</taxon>
    </lineage>
</organism>
<dbReference type="OrthoDB" id="8909001at2"/>
<keyword evidence="1" id="KW-1133">Transmembrane helix</keyword>
<dbReference type="AlphaFoldDB" id="A0A2R3Q8M5"/>
<keyword evidence="3" id="KW-1185">Reference proteome</keyword>
<dbReference type="RefSeq" id="WP_106682603.1">
    <property type="nucleotide sequence ID" value="NZ_CP027667.1"/>
</dbReference>
<dbReference type="KEGG" id="mela:C6568_01750"/>
<dbReference type="Proteomes" id="UP000237925">
    <property type="component" value="Chromosome"/>
</dbReference>
<accession>A0A2R3Q8M5</accession>
<reference evidence="2 3" key="1">
    <citation type="submission" date="2018-03" db="EMBL/GenBank/DDBJ databases">
        <title>Genome sequencing of Melaminivora sp.</title>
        <authorList>
            <person name="Kim S.-J."/>
            <person name="Heo J."/>
            <person name="Ahn J.-H."/>
            <person name="Kwon S.-W."/>
        </authorList>
    </citation>
    <scope>NUCLEOTIDE SEQUENCE [LARGE SCALE GENOMIC DNA]</scope>
    <source>
        <strain evidence="2 3">SC2-9</strain>
    </source>
</reference>
<evidence type="ECO:0000256" key="1">
    <source>
        <dbReference type="SAM" id="Phobius"/>
    </source>
</evidence>
<evidence type="ECO:0000313" key="2">
    <source>
        <dbReference type="EMBL" id="AVO48120.1"/>
    </source>
</evidence>
<proteinExistence type="predicted"/>
<feature type="transmembrane region" description="Helical" evidence="1">
    <location>
        <begin position="12"/>
        <end position="34"/>
    </location>
</feature>
<dbReference type="InterPro" id="IPR019670">
    <property type="entry name" value="DUF2523"/>
</dbReference>